<evidence type="ECO:0000313" key="3">
    <source>
        <dbReference type="Proteomes" id="UP000673552"/>
    </source>
</evidence>
<proteinExistence type="predicted"/>
<gene>
    <name evidence="2" type="ORF">LSCM1_01020</name>
</gene>
<reference evidence="3" key="1">
    <citation type="journal article" date="2021" name="Microbiol. Resour. Announc.">
        <title>LGAAP: Leishmaniinae Genome Assembly and Annotation Pipeline.</title>
        <authorList>
            <person name="Almutairi H."/>
            <person name="Urbaniak M.D."/>
            <person name="Bates M.D."/>
            <person name="Jariyapan N."/>
            <person name="Kwakye-Nuako G."/>
            <person name="Thomaz-Soccol V."/>
            <person name="Al-Salem W.S."/>
            <person name="Dillon R.J."/>
            <person name="Bates P.A."/>
            <person name="Gatherer D."/>
        </authorList>
    </citation>
    <scope>NUCLEOTIDE SEQUENCE [LARGE SCALE GENOMIC DNA]</scope>
</reference>
<sequence>MPRIRVGLRLRFVKLPHIDGERVFRDIISFSEPEDKSYDDLRALVEAKIRFMELGNSDFTAFYTEERTGDRIVVDTAYFSTLLRQWARRAAKERRPPTQPAVAKMAEPVLLGDTPSFLVHPECENRYTSSSMSALHRNDKSSDDGDADDDERPPDMLESFEVELLTSKPAAAVTATAATTVVSSTPSVPPSPVQCAMLTRENLARLCEGAAARLGASVVRPAVGAPLLGEQAAAAEPRQAAPDSRLLNPNSEALVRVGELTCPPGHVKFYLRCILLAVRFKTPKPGMTVAELDLGDAEDVTQAITAVTFDEVVHKAIRDHLRGDRRQVLELRQVYVRRKNDVDVRYQTNPHPLLLRLDRSSKVEVVRILATPAPQRGSGAIVTVREQLGSAGVVDVNQLIGQPQQRLYHAPSRVGGAPSSENGVSLTGVGSGAYPPVCSSSSSSSGPRRTTFTLCSSSGNAGASTPLVSGVVPSSFGQELRCRQEALLRQRRPVDGTPIEPGVEMVTARDVREREPLVEQHANREEQRKLRIRRKVEVSTQCLLCGLDCSDEAACMAVVRQQLTKSLRNRGTQIPSFEQVKRDLSDRRRVPDGKAPTKLTCAHTFVNSATRSVHVVHPRCAHLCSAYQSGSELEDIVECDLSMNLCALCGMPGACVACYHPRCTEMFHIVCALYSGGYVNFGQRDPFLPCPACPRHTQVAVSKRKPGESSVLHVDHSCWEDGVAFDSRVVESTDLRDPDENDGH</sequence>
<reference evidence="3" key="2">
    <citation type="journal article" date="2021" name="Sci. Data">
        <title>Chromosome-scale genome sequencing, assembly and annotation of six genomes from subfamily Leishmaniinae.</title>
        <authorList>
            <person name="Almutairi H."/>
            <person name="Urbaniak M.D."/>
            <person name="Bates M.D."/>
            <person name="Jariyapan N."/>
            <person name="Kwakye-Nuako G."/>
            <person name="Thomaz Soccol V."/>
            <person name="Al-Salem W.S."/>
            <person name="Dillon R.J."/>
            <person name="Bates P.A."/>
            <person name="Gatherer D."/>
        </authorList>
    </citation>
    <scope>NUCLEOTIDE SEQUENCE [LARGE SCALE GENOMIC DNA]</scope>
</reference>
<dbReference type="RefSeq" id="XP_067174751.1">
    <property type="nucleotide sequence ID" value="XM_067318646.1"/>
</dbReference>
<dbReference type="AlphaFoldDB" id="A0A836GYY1"/>
<dbReference type="KEGG" id="lmat:92511158"/>
<accession>A0A836GYY1</accession>
<dbReference type="EMBL" id="JAFEUZ010000035">
    <property type="protein sequence ID" value="KAG5466843.1"/>
    <property type="molecule type" value="Genomic_DNA"/>
</dbReference>
<name>A0A836GYY1_9TRYP</name>
<comment type="caution">
    <text evidence="2">The sequence shown here is derived from an EMBL/GenBank/DDBJ whole genome shotgun (WGS) entry which is preliminary data.</text>
</comment>
<protein>
    <submittedName>
        <fullName evidence="2">Uncharacterized protein</fullName>
    </submittedName>
</protein>
<dbReference type="Proteomes" id="UP000673552">
    <property type="component" value="Unassembled WGS sequence"/>
</dbReference>
<dbReference type="GeneID" id="92511158"/>
<evidence type="ECO:0000256" key="1">
    <source>
        <dbReference type="SAM" id="MobiDB-lite"/>
    </source>
</evidence>
<feature type="region of interest" description="Disordered" evidence="1">
    <location>
        <begin position="128"/>
        <end position="154"/>
    </location>
</feature>
<keyword evidence="3" id="KW-1185">Reference proteome</keyword>
<evidence type="ECO:0000313" key="2">
    <source>
        <dbReference type="EMBL" id="KAG5466843.1"/>
    </source>
</evidence>
<organism evidence="2 3">
    <name type="scientific">Leishmania martiniquensis</name>
    <dbReference type="NCBI Taxonomy" id="1580590"/>
    <lineage>
        <taxon>Eukaryota</taxon>
        <taxon>Discoba</taxon>
        <taxon>Euglenozoa</taxon>
        <taxon>Kinetoplastea</taxon>
        <taxon>Metakinetoplastina</taxon>
        <taxon>Trypanosomatida</taxon>
        <taxon>Trypanosomatidae</taxon>
        <taxon>Leishmaniinae</taxon>
        <taxon>Leishmania</taxon>
    </lineage>
</organism>
<dbReference type="OrthoDB" id="308383at2759"/>